<dbReference type="AlphaFoldDB" id="A0A2P2QZF9"/>
<reference evidence="1" key="1">
    <citation type="submission" date="2018-02" db="EMBL/GenBank/DDBJ databases">
        <title>Rhizophora mucronata_Transcriptome.</title>
        <authorList>
            <person name="Meera S.P."/>
            <person name="Sreeshan A."/>
            <person name="Augustine A."/>
        </authorList>
    </citation>
    <scope>NUCLEOTIDE SEQUENCE</scope>
    <source>
        <tissue evidence="1">Leaf</tissue>
    </source>
</reference>
<proteinExistence type="predicted"/>
<protein>
    <submittedName>
        <fullName evidence="1">Uncharacterized protein</fullName>
    </submittedName>
</protein>
<sequence length="40" mass="4708">MIFYVLFFFYSCSFERDSTNWSIDNFACGTFDVKPVLLSP</sequence>
<evidence type="ECO:0000313" key="1">
    <source>
        <dbReference type="EMBL" id="MBX72372.1"/>
    </source>
</evidence>
<accession>A0A2P2QZF9</accession>
<organism evidence="1">
    <name type="scientific">Rhizophora mucronata</name>
    <name type="common">Asiatic mangrove</name>
    <dbReference type="NCBI Taxonomy" id="61149"/>
    <lineage>
        <taxon>Eukaryota</taxon>
        <taxon>Viridiplantae</taxon>
        <taxon>Streptophyta</taxon>
        <taxon>Embryophyta</taxon>
        <taxon>Tracheophyta</taxon>
        <taxon>Spermatophyta</taxon>
        <taxon>Magnoliopsida</taxon>
        <taxon>eudicotyledons</taxon>
        <taxon>Gunneridae</taxon>
        <taxon>Pentapetalae</taxon>
        <taxon>rosids</taxon>
        <taxon>fabids</taxon>
        <taxon>Malpighiales</taxon>
        <taxon>Rhizophoraceae</taxon>
        <taxon>Rhizophora</taxon>
    </lineage>
</organism>
<dbReference type="EMBL" id="GGEC01091888">
    <property type="protein sequence ID" value="MBX72372.1"/>
    <property type="molecule type" value="Transcribed_RNA"/>
</dbReference>
<name>A0A2P2QZF9_RHIMU</name>